<dbReference type="RefSeq" id="WP_135245469.1">
    <property type="nucleotide sequence ID" value="NZ_SIHO01000002.1"/>
</dbReference>
<evidence type="ECO:0000313" key="2">
    <source>
        <dbReference type="Proteomes" id="UP000297737"/>
    </source>
</evidence>
<reference evidence="1 2" key="1">
    <citation type="submission" date="2019-02" db="EMBL/GenBank/DDBJ databases">
        <title>Polymorphobacter sp. isolated from the lake at the Tibet of China.</title>
        <authorList>
            <person name="Li A."/>
        </authorList>
    </citation>
    <scope>NUCLEOTIDE SEQUENCE [LARGE SCALE GENOMIC DNA]</scope>
    <source>
        <strain evidence="1 2">DJ1R-1</strain>
    </source>
</reference>
<dbReference type="Pfam" id="PF02566">
    <property type="entry name" value="OsmC"/>
    <property type="match status" value="1"/>
</dbReference>
<dbReference type="Gene3D" id="3.30.300.20">
    <property type="match status" value="1"/>
</dbReference>
<dbReference type="AlphaFoldDB" id="A0A4Y9ELE9"/>
<accession>A0A4Y9ELE9</accession>
<proteinExistence type="predicted"/>
<dbReference type="EMBL" id="SIHO01000002">
    <property type="protein sequence ID" value="TFU02875.1"/>
    <property type="molecule type" value="Genomic_DNA"/>
</dbReference>
<dbReference type="InterPro" id="IPR036102">
    <property type="entry name" value="OsmC/Ohrsf"/>
</dbReference>
<dbReference type="PANTHER" id="PTHR39624:SF2">
    <property type="entry name" value="OSMC-LIKE PROTEIN"/>
    <property type="match status" value="1"/>
</dbReference>
<protein>
    <submittedName>
        <fullName evidence="1">OsmC family peroxiredoxin</fullName>
    </submittedName>
</protein>
<organism evidence="1 2">
    <name type="scientific">Glacieibacterium arshaanense</name>
    <dbReference type="NCBI Taxonomy" id="2511025"/>
    <lineage>
        <taxon>Bacteria</taxon>
        <taxon>Pseudomonadati</taxon>
        <taxon>Pseudomonadota</taxon>
        <taxon>Alphaproteobacteria</taxon>
        <taxon>Sphingomonadales</taxon>
        <taxon>Sphingosinicellaceae</taxon>
        <taxon>Glacieibacterium</taxon>
    </lineage>
</organism>
<dbReference type="OrthoDB" id="9789573at2"/>
<dbReference type="PANTHER" id="PTHR39624">
    <property type="entry name" value="PROTEIN INVOLVED IN RIMO-MEDIATED BETA-METHYLTHIOLATION OF RIBOSOMAL PROTEIN S12 YCAO"/>
    <property type="match status" value="1"/>
</dbReference>
<dbReference type="InterPro" id="IPR003718">
    <property type="entry name" value="OsmC/Ohr_fam"/>
</dbReference>
<dbReference type="Proteomes" id="UP000297737">
    <property type="component" value="Unassembled WGS sequence"/>
</dbReference>
<sequence>MITVTRLRNDAMAHRVDAGGHSFVVDIPVADGGGDEGPDPHDLYDAALGACKATTMVWYANRKGLALRDVEVSVERDASQERAGVYSLAVRIRIDGDLTEAERVQLLGVAQKCPIHKLMTAVETVVTTELV</sequence>
<evidence type="ECO:0000313" key="1">
    <source>
        <dbReference type="EMBL" id="TFU02875.1"/>
    </source>
</evidence>
<name>A0A4Y9ELE9_9SPHN</name>
<gene>
    <name evidence="1" type="ORF">EUV02_06585</name>
</gene>
<keyword evidence="2" id="KW-1185">Reference proteome</keyword>
<dbReference type="SUPFAM" id="SSF82784">
    <property type="entry name" value="OsmC-like"/>
    <property type="match status" value="1"/>
</dbReference>
<dbReference type="InterPro" id="IPR015946">
    <property type="entry name" value="KH_dom-like_a/b"/>
</dbReference>
<comment type="caution">
    <text evidence="1">The sequence shown here is derived from an EMBL/GenBank/DDBJ whole genome shotgun (WGS) entry which is preliminary data.</text>
</comment>